<sequence length="95" mass="9864">QRSEAECGANVNVAERQRPQVTRLSLQQVCLIAALPSLPNASVTVAARRSEAECDTNVNVAEQLQLCRCSSLVVAGDDGLTKMVCGVGCGDGGGF</sequence>
<proteinExistence type="predicted"/>
<evidence type="ECO:0000313" key="2">
    <source>
        <dbReference type="Proteomes" id="UP000594638"/>
    </source>
</evidence>
<organism evidence="1 2">
    <name type="scientific">Olea europaea subsp. europaea</name>
    <dbReference type="NCBI Taxonomy" id="158383"/>
    <lineage>
        <taxon>Eukaryota</taxon>
        <taxon>Viridiplantae</taxon>
        <taxon>Streptophyta</taxon>
        <taxon>Embryophyta</taxon>
        <taxon>Tracheophyta</taxon>
        <taxon>Spermatophyta</taxon>
        <taxon>Magnoliopsida</taxon>
        <taxon>eudicotyledons</taxon>
        <taxon>Gunneridae</taxon>
        <taxon>Pentapetalae</taxon>
        <taxon>asterids</taxon>
        <taxon>lamiids</taxon>
        <taxon>Lamiales</taxon>
        <taxon>Oleaceae</taxon>
        <taxon>Oleeae</taxon>
        <taxon>Olea</taxon>
    </lineage>
</organism>
<comment type="caution">
    <text evidence="1">The sequence shown here is derived from an EMBL/GenBank/DDBJ whole genome shotgun (WGS) entry which is preliminary data.</text>
</comment>
<feature type="non-terminal residue" evidence="1">
    <location>
        <position position="95"/>
    </location>
</feature>
<dbReference type="AlphaFoldDB" id="A0A8S0R820"/>
<evidence type="ECO:0000313" key="1">
    <source>
        <dbReference type="EMBL" id="CAA2975193.1"/>
    </source>
</evidence>
<protein>
    <submittedName>
        <fullName evidence="1">Uncharacterized protein</fullName>
    </submittedName>
</protein>
<name>A0A8S0R820_OLEEU</name>
<gene>
    <name evidence="1" type="ORF">OLEA9_A097746</name>
</gene>
<dbReference type="Proteomes" id="UP000594638">
    <property type="component" value="Unassembled WGS sequence"/>
</dbReference>
<dbReference type="EMBL" id="CACTIH010002240">
    <property type="protein sequence ID" value="CAA2975193.1"/>
    <property type="molecule type" value="Genomic_DNA"/>
</dbReference>
<reference evidence="1 2" key="1">
    <citation type="submission" date="2019-12" db="EMBL/GenBank/DDBJ databases">
        <authorList>
            <person name="Alioto T."/>
            <person name="Alioto T."/>
            <person name="Gomez Garrido J."/>
        </authorList>
    </citation>
    <scope>NUCLEOTIDE SEQUENCE [LARGE SCALE GENOMIC DNA]</scope>
</reference>
<dbReference type="Gramene" id="OE9A097746T1">
    <property type="protein sequence ID" value="OE9A097746C1"/>
    <property type="gene ID" value="OE9A097746"/>
</dbReference>
<keyword evidence="2" id="KW-1185">Reference proteome</keyword>
<accession>A0A8S0R820</accession>